<protein>
    <submittedName>
        <fullName evidence="2">Uncharacterized protein</fullName>
    </submittedName>
</protein>
<proteinExistence type="predicted"/>
<sequence length="128" mass="13597">MTKQSKKTMAKAARQAIRKELTTDLASQLKDTVAKFDQGSKKISKEIDKAAKKLAKKLSAHFKKSEPVIVVSPAAEGKQADKADAGLSGAENNKPRRAASNHQGKAVVKKEADTDAVSPVQGGEITVD</sequence>
<gene>
    <name evidence="2" type="ORF">GS398_14275</name>
</gene>
<reference evidence="2 3" key="1">
    <citation type="submission" date="2019-11" db="EMBL/GenBank/DDBJ databases">
        <title>Pedobacter sp. HMF7056 Genome sequencing and assembly.</title>
        <authorList>
            <person name="Kang H."/>
            <person name="Kim H."/>
            <person name="Joh K."/>
        </authorList>
    </citation>
    <scope>NUCLEOTIDE SEQUENCE [LARGE SCALE GENOMIC DNA]</scope>
    <source>
        <strain evidence="2 3">HMF7056</strain>
    </source>
</reference>
<dbReference type="RefSeq" id="WP_160907468.1">
    <property type="nucleotide sequence ID" value="NZ_WVHS01000003.1"/>
</dbReference>
<organism evidence="2 3">
    <name type="scientific">Hufsiella ginkgonis</name>
    <dbReference type="NCBI Taxonomy" id="2695274"/>
    <lineage>
        <taxon>Bacteria</taxon>
        <taxon>Pseudomonadati</taxon>
        <taxon>Bacteroidota</taxon>
        <taxon>Sphingobacteriia</taxon>
        <taxon>Sphingobacteriales</taxon>
        <taxon>Sphingobacteriaceae</taxon>
        <taxon>Hufsiella</taxon>
    </lineage>
</organism>
<evidence type="ECO:0000256" key="1">
    <source>
        <dbReference type="SAM" id="MobiDB-lite"/>
    </source>
</evidence>
<accession>A0A7K1XZM9</accession>
<evidence type="ECO:0000313" key="2">
    <source>
        <dbReference type="EMBL" id="MXV16475.1"/>
    </source>
</evidence>
<dbReference type="AlphaFoldDB" id="A0A7K1XZM9"/>
<evidence type="ECO:0000313" key="3">
    <source>
        <dbReference type="Proteomes" id="UP000451233"/>
    </source>
</evidence>
<name>A0A7K1XZM9_9SPHI</name>
<comment type="caution">
    <text evidence="2">The sequence shown here is derived from an EMBL/GenBank/DDBJ whole genome shotgun (WGS) entry which is preliminary data.</text>
</comment>
<dbReference type="Proteomes" id="UP000451233">
    <property type="component" value="Unassembled WGS sequence"/>
</dbReference>
<keyword evidence="3" id="KW-1185">Reference proteome</keyword>
<feature type="region of interest" description="Disordered" evidence="1">
    <location>
        <begin position="73"/>
        <end position="128"/>
    </location>
</feature>
<dbReference type="EMBL" id="WVHS01000003">
    <property type="protein sequence ID" value="MXV16475.1"/>
    <property type="molecule type" value="Genomic_DNA"/>
</dbReference>